<dbReference type="InterPro" id="IPR016484">
    <property type="entry name" value="GTPase_Der"/>
</dbReference>
<feature type="transmembrane region" description="Helical" evidence="9">
    <location>
        <begin position="1445"/>
        <end position="1466"/>
    </location>
</feature>
<evidence type="ECO:0000259" key="11">
    <source>
        <dbReference type="PROSITE" id="PS51712"/>
    </source>
</evidence>
<keyword evidence="13" id="KW-1185">Reference proteome</keyword>
<evidence type="ECO:0000256" key="9">
    <source>
        <dbReference type="SAM" id="Phobius"/>
    </source>
</evidence>
<evidence type="ECO:0000256" key="2">
    <source>
        <dbReference type="ARBA" id="ARBA00020953"/>
    </source>
</evidence>
<feature type="compositionally biased region" description="Low complexity" evidence="8">
    <location>
        <begin position="677"/>
        <end position="694"/>
    </location>
</feature>
<proteinExistence type="inferred from homology"/>
<evidence type="ECO:0000256" key="4">
    <source>
        <dbReference type="ARBA" id="ARBA00022737"/>
    </source>
</evidence>
<dbReference type="Pfam" id="PF14714">
    <property type="entry name" value="KH_dom-like"/>
    <property type="match status" value="1"/>
</dbReference>
<dbReference type="HAMAP" id="MF_00195">
    <property type="entry name" value="GTPase_Der"/>
    <property type="match status" value="1"/>
</dbReference>
<feature type="region of interest" description="Disordered" evidence="8">
    <location>
        <begin position="592"/>
        <end position="739"/>
    </location>
</feature>
<feature type="transmembrane region" description="Helical" evidence="9">
    <location>
        <begin position="1508"/>
        <end position="1529"/>
    </location>
</feature>
<dbReference type="InterPro" id="IPR005225">
    <property type="entry name" value="Small_GTP-bd"/>
</dbReference>
<dbReference type="InterPro" id="IPR027417">
    <property type="entry name" value="P-loop_NTPase"/>
</dbReference>
<dbReference type="PROSITE" id="PS51712">
    <property type="entry name" value="G_ENGA"/>
    <property type="match status" value="1"/>
</dbReference>
<dbReference type="InterPro" id="IPR003593">
    <property type="entry name" value="AAA+_ATPase"/>
</dbReference>
<dbReference type="CDD" id="cd01894">
    <property type="entry name" value="EngA1"/>
    <property type="match status" value="1"/>
</dbReference>
<dbReference type="PANTHER" id="PTHR43834">
    <property type="entry name" value="GTPASE DER"/>
    <property type="match status" value="1"/>
</dbReference>
<feature type="transmembrane region" description="Helical" evidence="9">
    <location>
        <begin position="1181"/>
        <end position="1200"/>
    </location>
</feature>
<evidence type="ECO:0000313" key="12">
    <source>
        <dbReference type="EMBL" id="KAG8466397.1"/>
    </source>
</evidence>
<feature type="compositionally biased region" description="Polar residues" evidence="8">
    <location>
        <begin position="641"/>
        <end position="659"/>
    </location>
</feature>
<dbReference type="InterPro" id="IPR006073">
    <property type="entry name" value="GTP-bd"/>
</dbReference>
<evidence type="ECO:0000256" key="5">
    <source>
        <dbReference type="ARBA" id="ARBA00022741"/>
    </source>
</evidence>
<protein>
    <recommendedName>
        <fullName evidence="2">GTPase Der</fullName>
    </recommendedName>
    <alternativeName>
        <fullName evidence="7">GTP-binding protein EngA</fullName>
    </alternativeName>
</protein>
<keyword evidence="3" id="KW-0690">Ribosome biogenesis</keyword>
<feature type="compositionally biased region" description="Polar residues" evidence="8">
    <location>
        <begin position="1678"/>
        <end position="1687"/>
    </location>
</feature>
<feature type="transmembrane region" description="Helical" evidence="9">
    <location>
        <begin position="1220"/>
        <end position="1238"/>
    </location>
</feature>
<gene>
    <name evidence="12" type="ORF">KFE25_002153</name>
</gene>
<feature type="signal peptide" evidence="10">
    <location>
        <begin position="1"/>
        <end position="22"/>
    </location>
</feature>
<keyword evidence="4" id="KW-0677">Repeat</keyword>
<dbReference type="PANTHER" id="PTHR43834:SF6">
    <property type="entry name" value="GTPASE DER"/>
    <property type="match status" value="1"/>
</dbReference>
<accession>A0A8J5XQB0</accession>
<dbReference type="PRINTS" id="PR00326">
    <property type="entry name" value="GTP1OBG"/>
</dbReference>
<evidence type="ECO:0000256" key="10">
    <source>
        <dbReference type="SAM" id="SignalP"/>
    </source>
</evidence>
<feature type="chain" id="PRO_5035217975" description="GTPase Der" evidence="10">
    <location>
        <begin position="23"/>
        <end position="1726"/>
    </location>
</feature>
<keyword evidence="6" id="KW-0342">GTP-binding</keyword>
<feature type="transmembrane region" description="Helical" evidence="9">
    <location>
        <begin position="1392"/>
        <end position="1423"/>
    </location>
</feature>
<dbReference type="InterPro" id="IPR031166">
    <property type="entry name" value="G_ENGA"/>
</dbReference>
<dbReference type="SMART" id="SM00382">
    <property type="entry name" value="AAA"/>
    <property type="match status" value="2"/>
</dbReference>
<sequence length="1726" mass="186390">MLPTRLRGLVLLCLAALSAGYAARRAHAPRGAVARLCAPARAAFVGSALDDAPGVSAERADSFDLALAERIASGEQSDDDFDADGWGEYVVEPLDDGAEPADPNAYTPSERGASRHEEWDTSRLPLVAVVGRPNVGKSMIVNRLSRQFQGGSITYDAPGITRDRSYRTAYWNDKEFRVVDTGGIVFHEDTDDVFLPQIRAQAMVAIGEAKAAILVVDGQAGPTALDHELATFLRKQKHIEVLLAVNKCESHVQGELLAAAFWELGLGTPHPVSGIHGAGLAELLEALMPHLEMEEEELVRVHARVAIIGRPNVGKSSLLNRLCGQERAIVSDVAGTTRDSIDSTVEWEGKRYALVDTAGVRRKSRVAQNEEKLMVNRAIKAIRRAQVVLLLVDALEGVTDQDMQLGELVRDAGAACVVVVNKWDLVDDERSDKLYRQSREYLAANLPTVAWASTLFISAKTGFNANRVYGAIDGVLQEHERRVPTALLNEVLQEAVQWQKPPSDRTGKQGKIFYCTQVGRRPPAIAIFVNDPTLFAQAYKRYLEGRFRDALGFKGTPLRLIFRGKAAMRVQPTGAARPPPNVSLQRPPTALANLPLARPPTAGASDGGAQPPRSERGSDRSTSAAGDAWRASGDGGPARSQRASSLSTARTEPKSQCTASPGFPPARSPPVVPLGPTPLVAARGPASASSAGAPNKLGERARAPTTTPALARPGARRGAPDEGEGGAQPRYAPGGWDAERRRGVLRAELRDAPPEPEVRNAADLTAWQAWAMEMVSRVQARTHPRRRLPDGRSGRLPVWRTTPQEMGRVFGPGLRLYFDLLRFLCGFFLIGAICAFPSLELNVSGGPDEPRSLNQRVLDMTAELGIFLFPQGYLYATSIGPRIGCTTPTCQRVSLLTIVLDCTFVVCVLVGVRAFSKRIRRVDREIDIEVTSVSDFSVQLRGFPHDVTPAQVQQHVERVIEARARSQLASIGPAALGTAQGRFARDFYADLLDGRKAAVFEVVPLLDNYALLAAALDKAPLEAEAEYLARRLDRLRVLEGTAAPTGARAALLARAIRSTSARLAATDPKLRDVRARIAEQITGRTHRVVSVIVSFHHEAGRIEALTAFSADPLRRAAAALGGVGRIDERYTPPPQYDAVGRIHTARPRVVVARELPEPADLILENFAFEGNHAANFFRRRLSDLAVFVLLFGGFLIFFWAEVESNRAESKGAIREVGSTASIIAGWASLVAVVANALLRELVSRAVAYERRTLRSQVQLAISLKVTIAQVANVALIAPLVSSAAPAWLPMRLCTSPEASCGEDGVCCILGPRGLLFRGSEADVSASWFANIGAKILLTMSVQLIFSIGGPIVGALLARARRRLALPTVVTLEGMVRLHHGAQFEIADRYGELLAYAAVVLIYAPGLPLLYLLGAAYTGGIFWIDKWLLLTSHPHPPPYDTKLAELAVRLLPSFVLAHCLFALRVYALTPGAGLSLGSTFRVGIVRVETRAEATLALDDGTRAQTEAGFLGASVALVFCALAFGQLPAYLTRTARELVLDLVRPYRVGAPLEGNPRLVDAIAGCEHPVLRRSRDGVLYTPADVREVSGLERCAEWLSPTTWFFKLIGIHLERRNVPPDVYLAAAPVRVHLDESHGHQSSYSPENNPFYKAAFMYDAGVSDAEAGAPLLRPAHLPAGQAKSPSTASYRSAPTAGAATHGSRTASAVGTPREGEAAWRRERVCADELVG</sequence>
<dbReference type="FunFam" id="3.30.300.20:FF:000004">
    <property type="entry name" value="GTPase Der"/>
    <property type="match status" value="1"/>
</dbReference>
<dbReference type="GO" id="GO:0005525">
    <property type="term" value="F:GTP binding"/>
    <property type="evidence" value="ECO:0007669"/>
    <property type="project" value="UniProtKB-KW"/>
</dbReference>
<dbReference type="SUPFAM" id="SSF52540">
    <property type="entry name" value="P-loop containing nucleoside triphosphate hydrolases"/>
    <property type="match status" value="2"/>
</dbReference>
<keyword evidence="5" id="KW-0547">Nucleotide-binding</keyword>
<feature type="domain" description="EngA-type G" evidence="11">
    <location>
        <begin position="303"/>
        <end position="480"/>
    </location>
</feature>
<reference evidence="12" key="1">
    <citation type="submission" date="2021-05" db="EMBL/GenBank/DDBJ databases">
        <title>The genome of the haptophyte Pavlova lutheri (Diacronema luteri, Pavlovales) - a model for lipid biosynthesis in eukaryotic algae.</title>
        <authorList>
            <person name="Hulatt C.J."/>
            <person name="Posewitz M.C."/>
        </authorList>
    </citation>
    <scope>NUCLEOTIDE SEQUENCE</scope>
    <source>
        <strain evidence="12">NIVA-4/92</strain>
    </source>
</reference>
<dbReference type="Proteomes" id="UP000751190">
    <property type="component" value="Unassembled WGS sequence"/>
</dbReference>
<dbReference type="NCBIfam" id="TIGR00231">
    <property type="entry name" value="small_GTP"/>
    <property type="match status" value="1"/>
</dbReference>
<dbReference type="CDD" id="cd01895">
    <property type="entry name" value="EngA2"/>
    <property type="match status" value="1"/>
</dbReference>
<dbReference type="EMBL" id="JAGTXO010000008">
    <property type="protein sequence ID" value="KAG8466397.1"/>
    <property type="molecule type" value="Genomic_DNA"/>
</dbReference>
<dbReference type="GO" id="GO:0042254">
    <property type="term" value="P:ribosome biogenesis"/>
    <property type="evidence" value="ECO:0007669"/>
    <property type="project" value="UniProtKB-KW"/>
</dbReference>
<dbReference type="NCBIfam" id="TIGR03594">
    <property type="entry name" value="GTPase_EngA"/>
    <property type="match status" value="1"/>
</dbReference>
<feature type="compositionally biased region" description="Low complexity" evidence="8">
    <location>
        <begin position="703"/>
        <end position="717"/>
    </location>
</feature>
<name>A0A8J5XQB0_DIALT</name>
<keyword evidence="9" id="KW-0812">Transmembrane</keyword>
<feature type="region of interest" description="Disordered" evidence="8">
    <location>
        <begin position="94"/>
        <end position="118"/>
    </location>
</feature>
<feature type="transmembrane region" description="Helical" evidence="9">
    <location>
        <begin position="1335"/>
        <end position="1357"/>
    </location>
</feature>
<evidence type="ECO:0000256" key="6">
    <source>
        <dbReference type="ARBA" id="ARBA00023134"/>
    </source>
</evidence>
<keyword evidence="10" id="KW-0732">Signal</keyword>
<dbReference type="InterPro" id="IPR032859">
    <property type="entry name" value="KH_dom-like"/>
</dbReference>
<organism evidence="12 13">
    <name type="scientific">Diacronema lutheri</name>
    <name type="common">Unicellular marine alga</name>
    <name type="synonym">Monochrysis lutheri</name>
    <dbReference type="NCBI Taxonomy" id="2081491"/>
    <lineage>
        <taxon>Eukaryota</taxon>
        <taxon>Haptista</taxon>
        <taxon>Haptophyta</taxon>
        <taxon>Pavlovophyceae</taxon>
        <taxon>Pavlovales</taxon>
        <taxon>Pavlovaceae</taxon>
        <taxon>Diacronema</taxon>
    </lineage>
</organism>
<dbReference type="FunFam" id="3.40.50.300:FF:000040">
    <property type="entry name" value="GTPase Der"/>
    <property type="match status" value="1"/>
</dbReference>
<evidence type="ECO:0000256" key="8">
    <source>
        <dbReference type="SAM" id="MobiDB-lite"/>
    </source>
</evidence>
<evidence type="ECO:0000256" key="1">
    <source>
        <dbReference type="ARBA" id="ARBA00008279"/>
    </source>
</evidence>
<keyword evidence="9" id="KW-0472">Membrane</keyword>
<comment type="similarity">
    <text evidence="1">Belongs to the TRAFAC class TrmE-Era-EngA-EngB-Septin-like GTPase superfamily. EngA (Der) GTPase family.</text>
</comment>
<dbReference type="InterPro" id="IPR015946">
    <property type="entry name" value="KH_dom-like_a/b"/>
</dbReference>
<feature type="transmembrane region" description="Helical" evidence="9">
    <location>
        <begin position="1259"/>
        <end position="1280"/>
    </location>
</feature>
<dbReference type="OrthoDB" id="8954335at2759"/>
<keyword evidence="9" id="KW-1133">Transmembrane helix</keyword>
<feature type="region of interest" description="Disordered" evidence="8">
    <location>
        <begin position="1671"/>
        <end position="1715"/>
    </location>
</feature>
<comment type="caution">
    <text evidence="12">The sequence shown here is derived from an EMBL/GenBank/DDBJ whole genome shotgun (WGS) entry which is preliminary data.</text>
</comment>
<dbReference type="Gene3D" id="3.40.50.300">
    <property type="entry name" value="P-loop containing nucleotide triphosphate hydrolases"/>
    <property type="match status" value="2"/>
</dbReference>
<feature type="transmembrane region" description="Helical" evidence="9">
    <location>
        <begin position="895"/>
        <end position="915"/>
    </location>
</feature>
<dbReference type="GO" id="GO:0043022">
    <property type="term" value="F:ribosome binding"/>
    <property type="evidence" value="ECO:0007669"/>
    <property type="project" value="TreeGrafter"/>
</dbReference>
<evidence type="ECO:0000256" key="7">
    <source>
        <dbReference type="ARBA" id="ARBA00032345"/>
    </source>
</evidence>
<feature type="compositionally biased region" description="Pro residues" evidence="8">
    <location>
        <begin position="662"/>
        <end position="676"/>
    </location>
</feature>
<dbReference type="Pfam" id="PF01926">
    <property type="entry name" value="MMR_HSR1"/>
    <property type="match status" value="2"/>
</dbReference>
<evidence type="ECO:0000256" key="3">
    <source>
        <dbReference type="ARBA" id="ARBA00022517"/>
    </source>
</evidence>
<dbReference type="Gene3D" id="3.30.300.20">
    <property type="match status" value="1"/>
</dbReference>
<evidence type="ECO:0000313" key="13">
    <source>
        <dbReference type="Proteomes" id="UP000751190"/>
    </source>
</evidence>